<protein>
    <recommendedName>
        <fullName evidence="3">SnoaL-like domain-containing protein</fullName>
    </recommendedName>
</protein>
<organism evidence="1 2">
    <name type="scientific">Parenemella sanctibonifatiensis</name>
    <dbReference type="NCBI Taxonomy" id="2016505"/>
    <lineage>
        <taxon>Bacteria</taxon>
        <taxon>Bacillati</taxon>
        <taxon>Actinomycetota</taxon>
        <taxon>Actinomycetes</taxon>
        <taxon>Propionibacteriales</taxon>
        <taxon>Propionibacteriaceae</taxon>
        <taxon>Parenemella</taxon>
    </lineage>
</organism>
<dbReference type="EMBL" id="NMVJ01000011">
    <property type="protein sequence ID" value="OYN88576.1"/>
    <property type="molecule type" value="Genomic_DNA"/>
</dbReference>
<accession>A0A255EAN5</accession>
<dbReference type="InterPro" id="IPR023393">
    <property type="entry name" value="START-like_dom_sf"/>
</dbReference>
<dbReference type="RefSeq" id="WP_094455892.1">
    <property type="nucleotide sequence ID" value="NZ_NMVJ01000011.1"/>
</dbReference>
<evidence type="ECO:0000313" key="2">
    <source>
        <dbReference type="Proteomes" id="UP000216300"/>
    </source>
</evidence>
<dbReference type="SUPFAM" id="SSF55961">
    <property type="entry name" value="Bet v1-like"/>
    <property type="match status" value="1"/>
</dbReference>
<dbReference type="Pfam" id="PF10604">
    <property type="entry name" value="Polyketide_cyc2"/>
    <property type="match status" value="1"/>
</dbReference>
<dbReference type="Gene3D" id="3.30.530.20">
    <property type="match status" value="1"/>
</dbReference>
<dbReference type="InterPro" id="IPR032710">
    <property type="entry name" value="NTF2-like_dom_sf"/>
</dbReference>
<dbReference type="OrthoDB" id="6624781at2"/>
<dbReference type="SUPFAM" id="SSF54427">
    <property type="entry name" value="NTF2-like"/>
    <property type="match status" value="1"/>
</dbReference>
<sequence>MTTHSDIPEVPQAVRDWQAAIEDGSAARLGQCLASDAVLHSVSTDTYAVTGRQQVQASFEAAWQVIFPSQVTDILGGGQNWTLVTHGAAGRRQLHEVHLLRLNHEGLVREVSVYARPLAALNAASGKIAAHSAEQDRRPWLARLLRIGSAPAAAIGGAEDQLAMLTAPEPVRQAAAEAKANKRTETVSRVIAAPRQAIFDLLADAHRHPDLDGGGSVVGVSQAPERLSEGATFTMEMKRGPVNYQTPNTVVDFVDGQLIAWRTGSAPLAGQVWMYILSDVDGGTLVTHNYLWGKSGSAPLLAATGMPKVSRRDMADTLERLAAIVED</sequence>
<evidence type="ECO:0000313" key="1">
    <source>
        <dbReference type="EMBL" id="OYN88576.1"/>
    </source>
</evidence>
<dbReference type="Gene3D" id="3.10.450.50">
    <property type="match status" value="1"/>
</dbReference>
<name>A0A255EAN5_9ACTN</name>
<dbReference type="AlphaFoldDB" id="A0A255EAN5"/>
<proteinExistence type="predicted"/>
<comment type="caution">
    <text evidence="1">The sequence shown here is derived from an EMBL/GenBank/DDBJ whole genome shotgun (WGS) entry which is preliminary data.</text>
</comment>
<evidence type="ECO:0008006" key="3">
    <source>
        <dbReference type="Google" id="ProtNLM"/>
    </source>
</evidence>
<gene>
    <name evidence="1" type="ORF">CGZ91_13275</name>
</gene>
<reference evidence="1 2" key="1">
    <citation type="submission" date="2017-07" db="EMBL/GenBank/DDBJ databases">
        <title>Draft whole genome sequences of clinical Proprionibacteriaceae strains.</title>
        <authorList>
            <person name="Bernier A.-M."/>
            <person name="Bernard K."/>
            <person name="Domingo M.-C."/>
        </authorList>
    </citation>
    <scope>NUCLEOTIDE SEQUENCE [LARGE SCALE GENOMIC DNA]</scope>
    <source>
        <strain evidence="1 2">NML 150081</strain>
    </source>
</reference>
<keyword evidence="2" id="KW-1185">Reference proteome</keyword>
<dbReference type="Proteomes" id="UP000216300">
    <property type="component" value="Unassembled WGS sequence"/>
</dbReference>
<dbReference type="InterPro" id="IPR019587">
    <property type="entry name" value="Polyketide_cyclase/dehydratase"/>
</dbReference>